<organism evidence="1 2">
    <name type="scientific">Penicillium alfredii</name>
    <dbReference type="NCBI Taxonomy" id="1506179"/>
    <lineage>
        <taxon>Eukaryota</taxon>
        <taxon>Fungi</taxon>
        <taxon>Dikarya</taxon>
        <taxon>Ascomycota</taxon>
        <taxon>Pezizomycotina</taxon>
        <taxon>Eurotiomycetes</taxon>
        <taxon>Eurotiomycetidae</taxon>
        <taxon>Eurotiales</taxon>
        <taxon>Aspergillaceae</taxon>
        <taxon>Penicillium</taxon>
    </lineage>
</organism>
<protein>
    <submittedName>
        <fullName evidence="1">Uncharacterized protein</fullName>
    </submittedName>
</protein>
<accession>A0A9W9FS65</accession>
<name>A0A9W9FS65_9EURO</name>
<comment type="caution">
    <text evidence="1">The sequence shown here is derived from an EMBL/GenBank/DDBJ whole genome shotgun (WGS) entry which is preliminary data.</text>
</comment>
<dbReference type="AlphaFoldDB" id="A0A9W9FS65"/>
<keyword evidence="2" id="KW-1185">Reference proteome</keyword>
<dbReference type="EMBL" id="JAPMSZ010000004">
    <property type="protein sequence ID" value="KAJ5105319.1"/>
    <property type="molecule type" value="Genomic_DNA"/>
</dbReference>
<evidence type="ECO:0000313" key="2">
    <source>
        <dbReference type="Proteomes" id="UP001141434"/>
    </source>
</evidence>
<dbReference type="GeneID" id="81392416"/>
<reference evidence="1" key="2">
    <citation type="journal article" date="2023" name="IMA Fungus">
        <title>Comparative genomic study of the Penicillium genus elucidates a diverse pangenome and 15 lateral gene transfer events.</title>
        <authorList>
            <person name="Petersen C."/>
            <person name="Sorensen T."/>
            <person name="Nielsen M.R."/>
            <person name="Sondergaard T.E."/>
            <person name="Sorensen J.L."/>
            <person name="Fitzpatrick D.A."/>
            <person name="Frisvad J.C."/>
            <person name="Nielsen K.L."/>
        </authorList>
    </citation>
    <scope>NUCLEOTIDE SEQUENCE</scope>
    <source>
        <strain evidence="1">IBT 34128</strain>
    </source>
</reference>
<dbReference type="Proteomes" id="UP001141434">
    <property type="component" value="Unassembled WGS sequence"/>
</dbReference>
<sequence length="104" mass="12261">MNWPPIERQPRKICRGHFEFYALDRLPETYYFAQDKIESHTLHFLREGSTELDGRRVLIVVHPAIAHRWINEPDTVGHEISCKGYAVLENPESLQDQESMEKEL</sequence>
<evidence type="ECO:0000313" key="1">
    <source>
        <dbReference type="EMBL" id="KAJ5105319.1"/>
    </source>
</evidence>
<gene>
    <name evidence="1" type="ORF">NUU61_002666</name>
</gene>
<dbReference type="OrthoDB" id="4156714at2759"/>
<proteinExistence type="predicted"/>
<dbReference type="RefSeq" id="XP_056514315.1">
    <property type="nucleotide sequence ID" value="XM_056653248.1"/>
</dbReference>
<reference evidence="1" key="1">
    <citation type="submission" date="2022-11" db="EMBL/GenBank/DDBJ databases">
        <authorList>
            <person name="Petersen C."/>
        </authorList>
    </citation>
    <scope>NUCLEOTIDE SEQUENCE</scope>
    <source>
        <strain evidence="1">IBT 34128</strain>
    </source>
</reference>